<comment type="caution">
    <text evidence="2">The sequence shown here is derived from an EMBL/GenBank/DDBJ whole genome shotgun (WGS) entry which is preliminary data.</text>
</comment>
<feature type="transmembrane region" description="Helical" evidence="1">
    <location>
        <begin position="134"/>
        <end position="153"/>
    </location>
</feature>
<evidence type="ECO:0000256" key="1">
    <source>
        <dbReference type="SAM" id="Phobius"/>
    </source>
</evidence>
<keyword evidence="1" id="KW-1133">Transmembrane helix</keyword>
<organism evidence="2 3">
    <name type="scientific">candidate division WOR-3 bacterium</name>
    <dbReference type="NCBI Taxonomy" id="2052148"/>
    <lineage>
        <taxon>Bacteria</taxon>
        <taxon>Bacteria division WOR-3</taxon>
    </lineage>
</organism>
<feature type="transmembrane region" description="Helical" evidence="1">
    <location>
        <begin position="34"/>
        <end position="52"/>
    </location>
</feature>
<feature type="transmembrane region" description="Helical" evidence="1">
    <location>
        <begin position="165"/>
        <end position="185"/>
    </location>
</feature>
<feature type="transmembrane region" description="Helical" evidence="1">
    <location>
        <begin position="94"/>
        <end position="114"/>
    </location>
</feature>
<keyword evidence="1" id="KW-0812">Transmembrane</keyword>
<evidence type="ECO:0000313" key="3">
    <source>
        <dbReference type="Proteomes" id="UP000268469"/>
    </source>
</evidence>
<sequence>MIINPWNIAAALLTLFILSFLYKDNPLFRFAEHLYVGISNGYLIAITWHNALRPNLFDPLGRGQYIFLIPMVLGLLYFTMFVKRISWLARLPIAFLIGWGAGVSIPAYFQANILKQLHGTILTPQSFQPQVSSGIWATIILIGVVATLTYFFFSTEHKGAIGRVSRLGIIFIMIGFGASFGYTVMARVSLFIGRLKFLIEFFRALF</sequence>
<feature type="transmembrane region" description="Helical" evidence="1">
    <location>
        <begin position="6"/>
        <end position="22"/>
    </location>
</feature>
<gene>
    <name evidence="2" type="ORF">DRP53_00335</name>
</gene>
<accession>A0A660SLT4</accession>
<keyword evidence="1" id="KW-0472">Membrane</keyword>
<feature type="transmembrane region" description="Helical" evidence="1">
    <location>
        <begin position="64"/>
        <end position="82"/>
    </location>
</feature>
<dbReference type="EMBL" id="QNBE01000002">
    <property type="protein sequence ID" value="RKX71768.1"/>
    <property type="molecule type" value="Genomic_DNA"/>
</dbReference>
<reference evidence="2 3" key="1">
    <citation type="submission" date="2018-06" db="EMBL/GenBank/DDBJ databases">
        <title>Extensive metabolic versatility and redundancy in microbially diverse, dynamic hydrothermal sediments.</title>
        <authorList>
            <person name="Dombrowski N."/>
            <person name="Teske A."/>
            <person name="Baker B.J."/>
        </authorList>
    </citation>
    <scope>NUCLEOTIDE SEQUENCE [LARGE SCALE GENOMIC DNA]</scope>
    <source>
        <strain evidence="2">B36_G15</strain>
    </source>
</reference>
<name>A0A660SLT4_UNCW3</name>
<protein>
    <submittedName>
        <fullName evidence="2">Uncharacterized protein</fullName>
    </submittedName>
</protein>
<evidence type="ECO:0000313" key="2">
    <source>
        <dbReference type="EMBL" id="RKX71768.1"/>
    </source>
</evidence>
<dbReference type="AlphaFoldDB" id="A0A660SLT4"/>
<dbReference type="Proteomes" id="UP000268469">
    <property type="component" value="Unassembled WGS sequence"/>
</dbReference>
<proteinExistence type="predicted"/>